<reference evidence="2" key="1">
    <citation type="submission" date="2020-08" db="EMBL/GenBank/DDBJ databases">
        <title>Genome public.</title>
        <authorList>
            <person name="Liu C."/>
            <person name="Sun Q."/>
        </authorList>
    </citation>
    <scope>NUCLEOTIDE SEQUENCE</scope>
    <source>
        <strain evidence="2">NSJ-50</strain>
    </source>
</reference>
<keyword evidence="3" id="KW-1185">Reference proteome</keyword>
<evidence type="ECO:0000313" key="2">
    <source>
        <dbReference type="EMBL" id="MBC8595306.1"/>
    </source>
</evidence>
<feature type="transmembrane region" description="Helical" evidence="1">
    <location>
        <begin position="399"/>
        <end position="423"/>
    </location>
</feature>
<gene>
    <name evidence="2" type="ORF">H8706_00255</name>
</gene>
<organism evidence="2 3">
    <name type="scientific">Qingrenia yutianensis</name>
    <dbReference type="NCBI Taxonomy" id="2763676"/>
    <lineage>
        <taxon>Bacteria</taxon>
        <taxon>Bacillati</taxon>
        <taxon>Bacillota</taxon>
        <taxon>Clostridia</taxon>
        <taxon>Eubacteriales</taxon>
        <taxon>Oscillospiraceae</taxon>
        <taxon>Qingrenia</taxon>
    </lineage>
</organism>
<dbReference type="AlphaFoldDB" id="A0A926IRU6"/>
<sequence length="452" mass="52519">MLNTIYRLFKKKYFLFILLIVMLFAVMGEGYHFLILSNMKSMTVSLNYPGAEQGLNPDGSRFNISEMSDDEILNEAKKGLKIENTDNEKIKSRIFITTKFSQKAMENVVSDIRGGMRGSYVPTTYYIYYSQKNKFAVNETYEFLQALATGYEKYFTRKHAENNSILRFSSEDYDFSSYDYSEIYTVLYNRADEMLNLVIDHRNENRSFRSEDNLNFDTVRDELSNFKNVKLEKFHSYVIQNSISKDRPGVMNKLEYLKDKSAVDYEKLSDKSEIEKKALNMYDPKITAIAFVPSVDNTNSYYMSRTKTGIDDLAKNSYESGMDAAKISKKLDGYLNRYSKLSKASDTPLSEKEYTDAYLNRILKDFEELSQKICNLDDEYLKYKTENYFTYKIGEKQSVIGFAAIVKFSVIGFIFAFLIVLYMEFAHSFIYRKTKSAKKAIAVMTKLKSEGE</sequence>
<evidence type="ECO:0000313" key="3">
    <source>
        <dbReference type="Proteomes" id="UP000647416"/>
    </source>
</evidence>
<dbReference type="Proteomes" id="UP000647416">
    <property type="component" value="Unassembled WGS sequence"/>
</dbReference>
<accession>A0A926IRU6</accession>
<keyword evidence="1" id="KW-0812">Transmembrane</keyword>
<protein>
    <submittedName>
        <fullName evidence="2">Uncharacterized protein</fullName>
    </submittedName>
</protein>
<evidence type="ECO:0000256" key="1">
    <source>
        <dbReference type="SAM" id="Phobius"/>
    </source>
</evidence>
<dbReference type="RefSeq" id="WP_262431031.1">
    <property type="nucleotide sequence ID" value="NZ_JACRTE010000001.1"/>
</dbReference>
<comment type="caution">
    <text evidence="2">The sequence shown here is derived from an EMBL/GenBank/DDBJ whole genome shotgun (WGS) entry which is preliminary data.</text>
</comment>
<proteinExistence type="predicted"/>
<dbReference type="EMBL" id="JACRTE010000001">
    <property type="protein sequence ID" value="MBC8595306.1"/>
    <property type="molecule type" value="Genomic_DNA"/>
</dbReference>
<keyword evidence="1" id="KW-0472">Membrane</keyword>
<name>A0A926IRU6_9FIRM</name>
<keyword evidence="1" id="KW-1133">Transmembrane helix</keyword>